<evidence type="ECO:0000256" key="1">
    <source>
        <dbReference type="SAM" id="MobiDB-lite"/>
    </source>
</evidence>
<evidence type="ECO:0000313" key="3">
    <source>
        <dbReference type="Proteomes" id="UP000265520"/>
    </source>
</evidence>
<accession>A0A392MFH5</accession>
<dbReference type="Proteomes" id="UP000265520">
    <property type="component" value="Unassembled WGS sequence"/>
</dbReference>
<organism evidence="2 3">
    <name type="scientific">Trifolium medium</name>
    <dbReference type="NCBI Taxonomy" id="97028"/>
    <lineage>
        <taxon>Eukaryota</taxon>
        <taxon>Viridiplantae</taxon>
        <taxon>Streptophyta</taxon>
        <taxon>Embryophyta</taxon>
        <taxon>Tracheophyta</taxon>
        <taxon>Spermatophyta</taxon>
        <taxon>Magnoliopsida</taxon>
        <taxon>eudicotyledons</taxon>
        <taxon>Gunneridae</taxon>
        <taxon>Pentapetalae</taxon>
        <taxon>rosids</taxon>
        <taxon>fabids</taxon>
        <taxon>Fabales</taxon>
        <taxon>Fabaceae</taxon>
        <taxon>Papilionoideae</taxon>
        <taxon>50 kb inversion clade</taxon>
        <taxon>NPAAA clade</taxon>
        <taxon>Hologalegina</taxon>
        <taxon>IRL clade</taxon>
        <taxon>Trifolieae</taxon>
        <taxon>Trifolium</taxon>
    </lineage>
</organism>
<protein>
    <submittedName>
        <fullName evidence="2">Uncharacterized protein</fullName>
    </submittedName>
</protein>
<comment type="caution">
    <text evidence="2">The sequence shown here is derived from an EMBL/GenBank/DDBJ whole genome shotgun (WGS) entry which is preliminary data.</text>
</comment>
<gene>
    <name evidence="2" type="ORF">A2U01_0006905</name>
</gene>
<proteinExistence type="predicted"/>
<evidence type="ECO:0000313" key="2">
    <source>
        <dbReference type="EMBL" id="MCH86051.1"/>
    </source>
</evidence>
<feature type="region of interest" description="Disordered" evidence="1">
    <location>
        <begin position="208"/>
        <end position="236"/>
    </location>
</feature>
<dbReference type="EMBL" id="LXQA010009642">
    <property type="protein sequence ID" value="MCH86051.1"/>
    <property type="molecule type" value="Genomic_DNA"/>
</dbReference>
<keyword evidence="3" id="KW-1185">Reference proteome</keyword>
<feature type="compositionally biased region" description="Pro residues" evidence="1">
    <location>
        <begin position="221"/>
        <end position="231"/>
    </location>
</feature>
<name>A0A392MFH5_9FABA</name>
<sequence>MPRQPKMGDRIGALENTMSDLKSTMQAFAQQVHQRGLILSELSKQLGLKETSQKIEKSIEDNSFGLLKNPSEQLDRKLPATLMVTPSVTKNHTIVVDVIKEKNDESMLELMNNYREAKHQKEFKSRLLPQSENITEIVTKKAVSGMRKRNERVVVFEPPPAKSPDIELLVVASEIEVSQATMVETQLPTPKPPHPSESRKPNMLATILPRRTPPHSDRPAAAPPDPEPPAIPSGGRHVIVTKGEKDLETPRAKREFAKVGNHFNLMGQIHKYLPSILHHNNSLHVLSPGHHSNFPLLSHVSPKEQPLPLDIAMYPAYTMQYANLTQVNVGLFFEIFSLWAGVKLSGRAQINNNSTWVGENSNILSQTRNFVFPCAFSSESIASHQKCSPSSNSCYVCEEESQSIVEIREFEQEIAVYGSLSLPLEKFKQVRYKGYQKVVIKSACAFPLCKCFGRHIKRFSVKQEVGALDKDVIATINSYLMSGNWACVLEGFDDKRVWNLLAFNFVTESFNLKAQNEKIVDVSQWMESEERALQQMIQ</sequence>
<dbReference type="AlphaFoldDB" id="A0A392MFH5"/>
<reference evidence="2 3" key="1">
    <citation type="journal article" date="2018" name="Front. Plant Sci.">
        <title>Red Clover (Trifolium pratense) and Zigzag Clover (T. medium) - A Picture of Genomic Similarities and Differences.</title>
        <authorList>
            <person name="Dluhosova J."/>
            <person name="Istvanek J."/>
            <person name="Nedelnik J."/>
            <person name="Repkova J."/>
        </authorList>
    </citation>
    <scope>NUCLEOTIDE SEQUENCE [LARGE SCALE GENOMIC DNA]</scope>
    <source>
        <strain evidence="3">cv. 10/8</strain>
        <tissue evidence="2">Leaf</tissue>
    </source>
</reference>